<dbReference type="OrthoDB" id="9806195at2"/>
<reference evidence="2 3" key="1">
    <citation type="submission" date="2019-07" db="EMBL/GenBank/DDBJ databases">
        <title>The pathways for chlorine oxyanion respiration interact through the shared metabolite chlorate.</title>
        <authorList>
            <person name="Barnum T.P."/>
            <person name="Cheng Y."/>
            <person name="Hill K.A."/>
            <person name="Lucas L.N."/>
            <person name="Carlson H.K."/>
            <person name="Coates J.D."/>
        </authorList>
    </citation>
    <scope>NUCLEOTIDE SEQUENCE [LARGE SCALE GENOMIC DNA]</scope>
    <source>
        <strain evidence="2 3">SFB-3</strain>
    </source>
</reference>
<protein>
    <submittedName>
        <fullName evidence="2">2Fe-2S iron-sulfur cluster binding domain-containing protein</fullName>
    </submittedName>
</protein>
<feature type="domain" description="2Fe-2S ferredoxin-type" evidence="1">
    <location>
        <begin position="9"/>
        <end position="100"/>
    </location>
</feature>
<dbReference type="Gene3D" id="3.10.20.30">
    <property type="match status" value="1"/>
</dbReference>
<dbReference type="PROSITE" id="PS00197">
    <property type="entry name" value="2FE2S_FER_1"/>
    <property type="match status" value="1"/>
</dbReference>
<dbReference type="GO" id="GO:0051537">
    <property type="term" value="F:2 iron, 2 sulfur cluster binding"/>
    <property type="evidence" value="ECO:0007669"/>
    <property type="project" value="InterPro"/>
</dbReference>
<dbReference type="InterPro" id="IPR036010">
    <property type="entry name" value="2Fe-2S_ferredoxin-like_sf"/>
</dbReference>
<keyword evidence="3" id="KW-1185">Reference proteome</keyword>
<dbReference type="InterPro" id="IPR012675">
    <property type="entry name" value="Beta-grasp_dom_sf"/>
</dbReference>
<organism evidence="2 3">
    <name type="scientific">Denitromonas halophila</name>
    <dbReference type="NCBI Taxonomy" id="1629404"/>
    <lineage>
        <taxon>Bacteria</taxon>
        <taxon>Pseudomonadati</taxon>
        <taxon>Pseudomonadota</taxon>
        <taxon>Betaproteobacteria</taxon>
        <taxon>Rhodocyclales</taxon>
        <taxon>Zoogloeaceae</taxon>
        <taxon>Denitromonas</taxon>
    </lineage>
</organism>
<dbReference type="SUPFAM" id="SSF54292">
    <property type="entry name" value="2Fe-2S ferredoxin-like"/>
    <property type="match status" value="1"/>
</dbReference>
<evidence type="ECO:0000313" key="2">
    <source>
        <dbReference type="EMBL" id="TVO57231.1"/>
    </source>
</evidence>
<dbReference type="Proteomes" id="UP000319502">
    <property type="component" value="Unassembled WGS sequence"/>
</dbReference>
<evidence type="ECO:0000313" key="3">
    <source>
        <dbReference type="Proteomes" id="UP000319502"/>
    </source>
</evidence>
<dbReference type="EMBL" id="VMNK01000007">
    <property type="protein sequence ID" value="TVO57231.1"/>
    <property type="molecule type" value="Genomic_DNA"/>
</dbReference>
<evidence type="ECO:0000259" key="1">
    <source>
        <dbReference type="PROSITE" id="PS51085"/>
    </source>
</evidence>
<gene>
    <name evidence="2" type="ORF">FHP91_10065</name>
</gene>
<dbReference type="InterPro" id="IPR001041">
    <property type="entry name" value="2Fe-2S_ferredoxin-type"/>
</dbReference>
<proteinExistence type="predicted"/>
<accession>A0A557QWE0</accession>
<dbReference type="Pfam" id="PF00111">
    <property type="entry name" value="Fer2"/>
    <property type="match status" value="1"/>
</dbReference>
<dbReference type="RefSeq" id="WP_144309470.1">
    <property type="nucleotide sequence ID" value="NZ_VMNK01000007.1"/>
</dbReference>
<dbReference type="InterPro" id="IPR006058">
    <property type="entry name" value="2Fe2S_fd_BS"/>
</dbReference>
<dbReference type="AlphaFoldDB" id="A0A557QWE0"/>
<name>A0A557QWE0_9RHOO</name>
<dbReference type="PROSITE" id="PS51085">
    <property type="entry name" value="2FE2S_FER_2"/>
    <property type="match status" value="1"/>
</dbReference>
<sequence>MVKQEVRRFTIRLLNTADSFACRSDESVLYAMELLGYRGIPVGCRGGGCGVCRVRVRSGQYTVRKMSRACVSEAEEAVGVVLACKLIPHSDLDLEVLGKMLKCLSAARSAPETPHAARMKAPR</sequence>
<comment type="caution">
    <text evidence="2">The sequence shown here is derived from an EMBL/GenBank/DDBJ whole genome shotgun (WGS) entry which is preliminary data.</text>
</comment>